<name>A0A1B6HJ73_9HEMI</name>
<evidence type="ECO:0000256" key="9">
    <source>
        <dbReference type="ARBA" id="ARBA00049515"/>
    </source>
</evidence>
<dbReference type="Gene3D" id="3.30.980.10">
    <property type="entry name" value="Threonyl-trna Synthetase, Chain A, domain 2"/>
    <property type="match status" value="1"/>
</dbReference>
<evidence type="ECO:0000256" key="2">
    <source>
        <dbReference type="ARBA" id="ARBA00013163"/>
    </source>
</evidence>
<evidence type="ECO:0000256" key="7">
    <source>
        <dbReference type="ARBA" id="ARBA00023146"/>
    </source>
</evidence>
<comment type="similarity">
    <text evidence="1">Belongs to the class-II aminoacyl-tRNA synthetase family.</text>
</comment>
<evidence type="ECO:0000256" key="4">
    <source>
        <dbReference type="ARBA" id="ARBA00022741"/>
    </source>
</evidence>
<proteinExistence type="inferred from homology"/>
<gene>
    <name evidence="11" type="ORF">g.55739</name>
</gene>
<evidence type="ECO:0000256" key="3">
    <source>
        <dbReference type="ARBA" id="ARBA00022598"/>
    </source>
</evidence>
<organism evidence="11">
    <name type="scientific">Homalodisca liturata</name>
    <dbReference type="NCBI Taxonomy" id="320908"/>
    <lineage>
        <taxon>Eukaryota</taxon>
        <taxon>Metazoa</taxon>
        <taxon>Ecdysozoa</taxon>
        <taxon>Arthropoda</taxon>
        <taxon>Hexapoda</taxon>
        <taxon>Insecta</taxon>
        <taxon>Pterygota</taxon>
        <taxon>Neoptera</taxon>
        <taxon>Paraneoptera</taxon>
        <taxon>Hemiptera</taxon>
        <taxon>Auchenorrhyncha</taxon>
        <taxon>Membracoidea</taxon>
        <taxon>Cicadellidae</taxon>
        <taxon>Cicadellinae</taxon>
        <taxon>Proconiini</taxon>
        <taxon>Homalodisca</taxon>
    </lineage>
</organism>
<keyword evidence="7" id="KW-0030">Aminoacyl-tRNA synthetase</keyword>
<reference evidence="11" key="1">
    <citation type="submission" date="2015-11" db="EMBL/GenBank/DDBJ databases">
        <title>De novo transcriptome assembly of four potential Pierce s Disease insect vectors from Arizona vineyards.</title>
        <authorList>
            <person name="Tassone E.E."/>
        </authorList>
    </citation>
    <scope>NUCLEOTIDE SEQUENCE</scope>
</reference>
<dbReference type="EC" id="6.1.1.3" evidence="2"/>
<protein>
    <recommendedName>
        <fullName evidence="2">threonine--tRNA ligase</fullName>
        <ecNumber evidence="2">6.1.1.3</ecNumber>
    </recommendedName>
    <alternativeName>
        <fullName evidence="8">Threonyl-tRNA synthetase</fullName>
    </alternativeName>
</protein>
<dbReference type="InterPro" id="IPR018163">
    <property type="entry name" value="Thr/Ala-tRNA-synth_IIc_edit"/>
</dbReference>
<evidence type="ECO:0000256" key="5">
    <source>
        <dbReference type="ARBA" id="ARBA00022840"/>
    </source>
</evidence>
<dbReference type="InterPro" id="IPR012947">
    <property type="entry name" value="tRNA_SAD"/>
</dbReference>
<dbReference type="EMBL" id="GECU01032979">
    <property type="protein sequence ID" value="JAS74727.1"/>
    <property type="molecule type" value="Transcribed_RNA"/>
</dbReference>
<dbReference type="PANTHER" id="PTHR11451">
    <property type="entry name" value="THREONINE-TRNA LIGASE"/>
    <property type="match status" value="1"/>
</dbReference>
<dbReference type="Pfam" id="PF07973">
    <property type="entry name" value="tRNA_SAD"/>
    <property type="match status" value="1"/>
</dbReference>
<dbReference type="AlphaFoldDB" id="A0A1B6HJ73"/>
<dbReference type="PANTHER" id="PTHR11451:SF44">
    <property type="entry name" value="THREONINE--TRNA LIGASE, CHLOROPLASTIC_MITOCHONDRIAL 2"/>
    <property type="match status" value="1"/>
</dbReference>
<evidence type="ECO:0000256" key="1">
    <source>
        <dbReference type="ARBA" id="ARBA00008226"/>
    </source>
</evidence>
<keyword evidence="6" id="KW-0648">Protein biosynthesis</keyword>
<dbReference type="GO" id="GO:0005524">
    <property type="term" value="F:ATP binding"/>
    <property type="evidence" value="ECO:0007669"/>
    <property type="project" value="UniProtKB-KW"/>
</dbReference>
<sequence>FHDFSSPAGRDVFWHSSAHVLGNALCNLYGCKLVNGPPTGEGFYYDVYSESPISSDRFPEIEAEMARIVRSKVRFERRMMSKEELLALYKDNEFKQHFINKHVDKEASVYRNGEFYDMCRGPHVSNTGCLKA</sequence>
<evidence type="ECO:0000313" key="11">
    <source>
        <dbReference type="EMBL" id="JAS74727.1"/>
    </source>
</evidence>
<evidence type="ECO:0000256" key="6">
    <source>
        <dbReference type="ARBA" id="ARBA00022917"/>
    </source>
</evidence>
<dbReference type="GO" id="GO:0004829">
    <property type="term" value="F:threonine-tRNA ligase activity"/>
    <property type="evidence" value="ECO:0007669"/>
    <property type="project" value="UniProtKB-EC"/>
</dbReference>
<evidence type="ECO:0000256" key="8">
    <source>
        <dbReference type="ARBA" id="ARBA00031900"/>
    </source>
</evidence>
<dbReference type="SUPFAM" id="SSF55186">
    <property type="entry name" value="ThrRS/AlaRS common domain"/>
    <property type="match status" value="1"/>
</dbReference>
<keyword evidence="5" id="KW-0067">ATP-binding</keyword>
<feature type="non-terminal residue" evidence="11">
    <location>
        <position position="132"/>
    </location>
</feature>
<dbReference type="FunFam" id="3.30.980.10:FF:000005">
    <property type="entry name" value="Threonyl-tRNA synthetase, mitochondrial"/>
    <property type="match status" value="1"/>
</dbReference>
<keyword evidence="4" id="KW-0547">Nucleotide-binding</keyword>
<feature type="domain" description="Threonyl/alanyl tRNA synthetase SAD" evidence="10">
    <location>
        <begin position="108"/>
        <end position="131"/>
    </location>
</feature>
<accession>A0A1B6HJ73</accession>
<dbReference type="GO" id="GO:0006435">
    <property type="term" value="P:threonyl-tRNA aminoacylation"/>
    <property type="evidence" value="ECO:0007669"/>
    <property type="project" value="TreeGrafter"/>
</dbReference>
<feature type="non-terminal residue" evidence="11">
    <location>
        <position position="1"/>
    </location>
</feature>
<evidence type="ECO:0000259" key="10">
    <source>
        <dbReference type="Pfam" id="PF07973"/>
    </source>
</evidence>
<keyword evidence="3" id="KW-0436">Ligase</keyword>
<comment type="catalytic activity">
    <reaction evidence="9">
        <text>tRNA(Thr) + L-threonine + ATP = L-threonyl-tRNA(Thr) + AMP + diphosphate + H(+)</text>
        <dbReference type="Rhea" id="RHEA:24624"/>
        <dbReference type="Rhea" id="RHEA-COMP:9670"/>
        <dbReference type="Rhea" id="RHEA-COMP:9704"/>
        <dbReference type="ChEBI" id="CHEBI:15378"/>
        <dbReference type="ChEBI" id="CHEBI:30616"/>
        <dbReference type="ChEBI" id="CHEBI:33019"/>
        <dbReference type="ChEBI" id="CHEBI:57926"/>
        <dbReference type="ChEBI" id="CHEBI:78442"/>
        <dbReference type="ChEBI" id="CHEBI:78534"/>
        <dbReference type="ChEBI" id="CHEBI:456215"/>
        <dbReference type="EC" id="6.1.1.3"/>
    </reaction>
</comment>